<evidence type="ECO:0000313" key="12">
    <source>
        <dbReference type="EMBL" id="KAK6361476.1"/>
    </source>
</evidence>
<dbReference type="CDD" id="cd16651">
    <property type="entry name" value="SPL-RING_NSE2"/>
    <property type="match status" value="1"/>
</dbReference>
<dbReference type="PANTHER" id="PTHR21330:SF1">
    <property type="entry name" value="E3 SUMO-PROTEIN LIGASE NSE2"/>
    <property type="match status" value="1"/>
</dbReference>
<dbReference type="GO" id="GO:0008270">
    <property type="term" value="F:zinc ion binding"/>
    <property type="evidence" value="ECO:0007669"/>
    <property type="project" value="UniProtKB-KW"/>
</dbReference>
<feature type="region of interest" description="Disordered" evidence="10">
    <location>
        <begin position="1"/>
        <end position="23"/>
    </location>
</feature>
<comment type="caution">
    <text evidence="12">The sequence shown here is derived from an EMBL/GenBank/DDBJ whole genome shotgun (WGS) entry which is preliminary data.</text>
</comment>
<evidence type="ECO:0000256" key="8">
    <source>
        <dbReference type="ARBA" id="ARBA00022833"/>
    </source>
</evidence>
<keyword evidence="4" id="KW-0808">Transferase</keyword>
<evidence type="ECO:0000259" key="11">
    <source>
        <dbReference type="Pfam" id="PF11789"/>
    </source>
</evidence>
<reference evidence="12 13" key="1">
    <citation type="submission" date="2019-10" db="EMBL/GenBank/DDBJ databases">
        <authorList>
            <person name="Palmer J.M."/>
        </authorList>
    </citation>
    <scope>NUCLEOTIDE SEQUENCE [LARGE SCALE GENOMIC DNA]</scope>
    <source>
        <strain evidence="12 13">TWF730</strain>
    </source>
</reference>
<dbReference type="Proteomes" id="UP001373714">
    <property type="component" value="Unassembled WGS sequence"/>
</dbReference>
<feature type="compositionally biased region" description="Acidic residues" evidence="10">
    <location>
        <begin position="390"/>
        <end position="405"/>
    </location>
</feature>
<dbReference type="Gene3D" id="3.30.40.10">
    <property type="entry name" value="Zinc/RING finger domain, C3HC4 (zinc finger)"/>
    <property type="match status" value="1"/>
</dbReference>
<accession>A0AAV9VJV9</accession>
<dbReference type="GO" id="GO:0016925">
    <property type="term" value="P:protein sumoylation"/>
    <property type="evidence" value="ECO:0007669"/>
    <property type="project" value="TreeGrafter"/>
</dbReference>
<feature type="compositionally biased region" description="Basic and acidic residues" evidence="10">
    <location>
        <begin position="213"/>
        <end position="224"/>
    </location>
</feature>
<keyword evidence="8" id="KW-0862">Zinc</keyword>
<keyword evidence="5" id="KW-0479">Metal-binding</keyword>
<keyword evidence="7" id="KW-0833">Ubl conjugation pathway</keyword>
<comment type="pathway">
    <text evidence="2">Protein modification; protein sumoylation.</text>
</comment>
<dbReference type="InterPro" id="IPR013083">
    <property type="entry name" value="Znf_RING/FYVE/PHD"/>
</dbReference>
<evidence type="ECO:0000313" key="13">
    <source>
        <dbReference type="Proteomes" id="UP001373714"/>
    </source>
</evidence>
<dbReference type="GO" id="GO:0000724">
    <property type="term" value="P:double-strand break repair via homologous recombination"/>
    <property type="evidence" value="ECO:0007669"/>
    <property type="project" value="InterPro"/>
</dbReference>
<evidence type="ECO:0000256" key="1">
    <source>
        <dbReference type="ARBA" id="ARBA00004123"/>
    </source>
</evidence>
<organism evidence="12 13">
    <name type="scientific">Orbilia blumenaviensis</name>
    <dbReference type="NCBI Taxonomy" id="1796055"/>
    <lineage>
        <taxon>Eukaryota</taxon>
        <taxon>Fungi</taxon>
        <taxon>Dikarya</taxon>
        <taxon>Ascomycota</taxon>
        <taxon>Pezizomycotina</taxon>
        <taxon>Orbiliomycetes</taxon>
        <taxon>Orbiliales</taxon>
        <taxon>Orbiliaceae</taxon>
        <taxon>Orbilia</taxon>
    </lineage>
</organism>
<feature type="region of interest" description="Disordered" evidence="10">
    <location>
        <begin position="316"/>
        <end position="405"/>
    </location>
</feature>
<proteinExistence type="inferred from homology"/>
<dbReference type="Pfam" id="PF11789">
    <property type="entry name" value="zf-Nse"/>
    <property type="match status" value="1"/>
</dbReference>
<feature type="region of interest" description="Disordered" evidence="10">
    <location>
        <begin position="63"/>
        <end position="86"/>
    </location>
</feature>
<dbReference type="GO" id="GO:0030915">
    <property type="term" value="C:Smc5-Smc6 complex"/>
    <property type="evidence" value="ECO:0007669"/>
    <property type="project" value="InterPro"/>
</dbReference>
<evidence type="ECO:0000256" key="5">
    <source>
        <dbReference type="ARBA" id="ARBA00022723"/>
    </source>
</evidence>
<keyword evidence="6" id="KW-0863">Zinc-finger</keyword>
<dbReference type="InterPro" id="IPR026846">
    <property type="entry name" value="Nse2(Mms21)"/>
</dbReference>
<feature type="compositionally biased region" description="Acidic residues" evidence="10">
    <location>
        <begin position="225"/>
        <end position="235"/>
    </location>
</feature>
<dbReference type="InterPro" id="IPR004181">
    <property type="entry name" value="Znf_MIZ"/>
</dbReference>
<evidence type="ECO:0000256" key="7">
    <source>
        <dbReference type="ARBA" id="ARBA00022786"/>
    </source>
</evidence>
<comment type="similarity">
    <text evidence="3">Belongs to the NSE2 family.</text>
</comment>
<evidence type="ECO:0000256" key="9">
    <source>
        <dbReference type="ARBA" id="ARBA00023242"/>
    </source>
</evidence>
<feature type="compositionally biased region" description="Basic and acidic residues" evidence="10">
    <location>
        <begin position="63"/>
        <end position="82"/>
    </location>
</feature>
<gene>
    <name evidence="12" type="ORF">TWF730_005200</name>
</gene>
<dbReference type="PANTHER" id="PTHR21330">
    <property type="entry name" value="E3 SUMO-PROTEIN LIGASE NSE2"/>
    <property type="match status" value="1"/>
</dbReference>
<dbReference type="EMBL" id="JAVHNS010000002">
    <property type="protein sequence ID" value="KAK6361476.1"/>
    <property type="molecule type" value="Genomic_DNA"/>
</dbReference>
<keyword evidence="13" id="KW-1185">Reference proteome</keyword>
<comment type="subcellular location">
    <subcellularLocation>
        <location evidence="1">Nucleus</location>
    </subcellularLocation>
</comment>
<feature type="domain" description="SP-RING-type" evidence="11">
    <location>
        <begin position="238"/>
        <end position="291"/>
    </location>
</feature>
<protein>
    <recommendedName>
        <fullName evidence="11">SP-RING-type domain-containing protein</fullName>
    </recommendedName>
</protein>
<evidence type="ECO:0000256" key="4">
    <source>
        <dbReference type="ARBA" id="ARBA00022679"/>
    </source>
</evidence>
<keyword evidence="9" id="KW-0539">Nucleus</keyword>
<name>A0AAV9VJV9_9PEZI</name>
<evidence type="ECO:0000256" key="6">
    <source>
        <dbReference type="ARBA" id="ARBA00022771"/>
    </source>
</evidence>
<sequence>MPPQRHQGAPRRVKRAPPPDHEPCVLPIHQSASGELRALHAKYPPQNLNRWIKDATESLREASSKFAETRREKVFEQDKDRDEEMEQDIAELGVRVERNIRGLVDMDEQLKKMKFILQGISDAEKNRGNGNGIQPVEEFWRQAKRADRAYKRRHLKDRYGNSAEYIELRSLVHGLARPTAPQPQRKDWFKTPMFVCDGRAQISDEEPVSESEGEGRPSDDRDIEMADEESDDGIEEMSATRNLMCPLTMALFKDPVKASCGHIFEKEALLDLFQNYKRLKKENICPTPGCGKQINAKDLRPDALTKRLAEAKLKEKERAEQRAVIAGAGNDESEDEEEEAVSSKSKTERPKSRPRAIIEEEIPFGGGRNNEQGSEGDEDEERVPDSHDEAGEEDDDDDDDEIKEE</sequence>
<dbReference type="GO" id="GO:0061665">
    <property type="term" value="F:SUMO ligase activity"/>
    <property type="evidence" value="ECO:0007669"/>
    <property type="project" value="TreeGrafter"/>
</dbReference>
<dbReference type="GO" id="GO:0005634">
    <property type="term" value="C:nucleus"/>
    <property type="evidence" value="ECO:0007669"/>
    <property type="project" value="UniProtKB-SubCell"/>
</dbReference>
<feature type="compositionally biased region" description="Acidic residues" evidence="10">
    <location>
        <begin position="203"/>
        <end position="212"/>
    </location>
</feature>
<evidence type="ECO:0000256" key="3">
    <source>
        <dbReference type="ARBA" id="ARBA00008212"/>
    </source>
</evidence>
<dbReference type="AlphaFoldDB" id="A0AAV9VJV9"/>
<evidence type="ECO:0000256" key="2">
    <source>
        <dbReference type="ARBA" id="ARBA00004718"/>
    </source>
</evidence>
<dbReference type="SUPFAM" id="SSF57850">
    <property type="entry name" value="RING/U-box"/>
    <property type="match status" value="1"/>
</dbReference>
<feature type="region of interest" description="Disordered" evidence="10">
    <location>
        <begin position="200"/>
        <end position="235"/>
    </location>
</feature>
<evidence type="ECO:0000256" key="10">
    <source>
        <dbReference type="SAM" id="MobiDB-lite"/>
    </source>
</evidence>
<feature type="compositionally biased region" description="Acidic residues" evidence="10">
    <location>
        <begin position="331"/>
        <end position="340"/>
    </location>
</feature>